<proteinExistence type="predicted"/>
<feature type="domain" description="HTH cro/C1-type" evidence="1">
    <location>
        <begin position="15"/>
        <end position="69"/>
    </location>
</feature>
<organism evidence="2">
    <name type="scientific">Agrobacterium albertimagni</name>
    <dbReference type="NCBI Taxonomy" id="147266"/>
    <lineage>
        <taxon>Bacteria</taxon>
        <taxon>Pseudomonadati</taxon>
        <taxon>Pseudomonadota</taxon>
        <taxon>Alphaproteobacteria</taxon>
        <taxon>Hyphomicrobiales</taxon>
        <taxon>Rhizobiaceae</taxon>
        <taxon>Rhizobium/Agrobacterium group</taxon>
        <taxon>Agrobacterium</taxon>
    </lineage>
</organism>
<sequence>MPSENPDKDAFGRHVYKLMLAKGLNQSELARLAGLERNRISAYVRGLALPTGLSLTKLAKALGVDPNDLLPDARLSDSPPPVSVIFSPDHSKVRITVDTWLPTAIGTEIIKQIGEHAIVDRE</sequence>
<dbReference type="Pfam" id="PF01381">
    <property type="entry name" value="HTH_3"/>
    <property type="match status" value="1"/>
</dbReference>
<gene>
    <name evidence="2" type="ORF">ENP70_11645</name>
</gene>
<dbReference type="InterPro" id="IPR001387">
    <property type="entry name" value="Cro/C1-type_HTH"/>
</dbReference>
<dbReference type="InterPro" id="IPR010982">
    <property type="entry name" value="Lambda_DNA-bd_dom_sf"/>
</dbReference>
<protein>
    <submittedName>
        <fullName evidence="2">Helix-turn-helix domain-containing protein</fullName>
    </submittedName>
</protein>
<dbReference type="EMBL" id="DSKI01000593">
    <property type="protein sequence ID" value="HEB44319.1"/>
    <property type="molecule type" value="Genomic_DNA"/>
</dbReference>
<dbReference type="SUPFAM" id="SSF47413">
    <property type="entry name" value="lambda repressor-like DNA-binding domains"/>
    <property type="match status" value="1"/>
</dbReference>
<comment type="caution">
    <text evidence="2">The sequence shown here is derived from an EMBL/GenBank/DDBJ whole genome shotgun (WGS) entry which is preliminary data.</text>
</comment>
<dbReference type="PROSITE" id="PS50943">
    <property type="entry name" value="HTH_CROC1"/>
    <property type="match status" value="1"/>
</dbReference>
<dbReference type="SMART" id="SM00530">
    <property type="entry name" value="HTH_XRE"/>
    <property type="match status" value="1"/>
</dbReference>
<dbReference type="Gene3D" id="1.10.260.40">
    <property type="entry name" value="lambda repressor-like DNA-binding domains"/>
    <property type="match status" value="1"/>
</dbReference>
<dbReference type="GO" id="GO:0003677">
    <property type="term" value="F:DNA binding"/>
    <property type="evidence" value="ECO:0007669"/>
    <property type="project" value="InterPro"/>
</dbReference>
<dbReference type="CDD" id="cd00093">
    <property type="entry name" value="HTH_XRE"/>
    <property type="match status" value="1"/>
</dbReference>
<evidence type="ECO:0000259" key="1">
    <source>
        <dbReference type="PROSITE" id="PS50943"/>
    </source>
</evidence>
<accession>A0A7C1NX76</accession>
<reference evidence="2" key="1">
    <citation type="journal article" date="2020" name="mSystems">
        <title>Genome- and Community-Level Interaction Insights into Carbon Utilization and Element Cycling Functions of Hydrothermarchaeota in Hydrothermal Sediment.</title>
        <authorList>
            <person name="Zhou Z."/>
            <person name="Liu Y."/>
            <person name="Xu W."/>
            <person name="Pan J."/>
            <person name="Luo Z.H."/>
            <person name="Li M."/>
        </authorList>
    </citation>
    <scope>NUCLEOTIDE SEQUENCE [LARGE SCALE GENOMIC DNA]</scope>
    <source>
        <strain evidence="2">SpSt-243</strain>
    </source>
</reference>
<name>A0A7C1NX76_9HYPH</name>
<evidence type="ECO:0000313" key="2">
    <source>
        <dbReference type="EMBL" id="HEB44319.1"/>
    </source>
</evidence>
<dbReference type="AlphaFoldDB" id="A0A7C1NX76"/>